<evidence type="ECO:0000313" key="2">
    <source>
        <dbReference type="Proteomes" id="UP000245207"/>
    </source>
</evidence>
<comment type="caution">
    <text evidence="1">The sequence shown here is derived from an EMBL/GenBank/DDBJ whole genome shotgun (WGS) entry which is preliminary data.</text>
</comment>
<protein>
    <submittedName>
        <fullName evidence="1">Ribosomal protein L24e, conserved site-containing protein</fullName>
    </submittedName>
</protein>
<evidence type="ECO:0000313" key="1">
    <source>
        <dbReference type="EMBL" id="PWA77890.1"/>
    </source>
</evidence>
<gene>
    <name evidence="1" type="ORF">CTI12_AA221110</name>
</gene>
<name>A0A2U1NWS5_ARTAN</name>
<accession>A0A2U1NWS5</accession>
<keyword evidence="1" id="KW-0689">Ribosomal protein</keyword>
<dbReference type="AlphaFoldDB" id="A0A2U1NWS5"/>
<keyword evidence="1" id="KW-0687">Ribonucleoprotein</keyword>
<keyword evidence="2" id="KW-1185">Reference proteome</keyword>
<dbReference type="EMBL" id="PKPP01002062">
    <property type="protein sequence ID" value="PWA77890.1"/>
    <property type="molecule type" value="Genomic_DNA"/>
</dbReference>
<dbReference type="Proteomes" id="UP000245207">
    <property type="component" value="Unassembled WGS sequence"/>
</dbReference>
<organism evidence="1 2">
    <name type="scientific">Artemisia annua</name>
    <name type="common">Sweet wormwood</name>
    <dbReference type="NCBI Taxonomy" id="35608"/>
    <lineage>
        <taxon>Eukaryota</taxon>
        <taxon>Viridiplantae</taxon>
        <taxon>Streptophyta</taxon>
        <taxon>Embryophyta</taxon>
        <taxon>Tracheophyta</taxon>
        <taxon>Spermatophyta</taxon>
        <taxon>Magnoliopsida</taxon>
        <taxon>eudicotyledons</taxon>
        <taxon>Gunneridae</taxon>
        <taxon>Pentapetalae</taxon>
        <taxon>asterids</taxon>
        <taxon>campanulids</taxon>
        <taxon>Asterales</taxon>
        <taxon>Asteraceae</taxon>
        <taxon>Asteroideae</taxon>
        <taxon>Anthemideae</taxon>
        <taxon>Artemisiinae</taxon>
        <taxon>Artemisia</taxon>
    </lineage>
</organism>
<reference evidence="1 2" key="1">
    <citation type="journal article" date="2018" name="Mol. Plant">
        <title>The genome of Artemisia annua provides insight into the evolution of Asteraceae family and artemisinin biosynthesis.</title>
        <authorList>
            <person name="Shen Q."/>
            <person name="Zhang L."/>
            <person name="Liao Z."/>
            <person name="Wang S."/>
            <person name="Yan T."/>
            <person name="Shi P."/>
            <person name="Liu M."/>
            <person name="Fu X."/>
            <person name="Pan Q."/>
            <person name="Wang Y."/>
            <person name="Lv Z."/>
            <person name="Lu X."/>
            <person name="Zhang F."/>
            <person name="Jiang W."/>
            <person name="Ma Y."/>
            <person name="Chen M."/>
            <person name="Hao X."/>
            <person name="Li L."/>
            <person name="Tang Y."/>
            <person name="Lv G."/>
            <person name="Zhou Y."/>
            <person name="Sun X."/>
            <person name="Brodelius P.E."/>
            <person name="Rose J.K.C."/>
            <person name="Tang K."/>
        </authorList>
    </citation>
    <scope>NUCLEOTIDE SEQUENCE [LARGE SCALE GENOMIC DNA]</scope>
    <source>
        <strain evidence="2">cv. Huhao1</strain>
        <tissue evidence="1">Leaf</tissue>
    </source>
</reference>
<dbReference type="GO" id="GO:0005840">
    <property type="term" value="C:ribosome"/>
    <property type="evidence" value="ECO:0007669"/>
    <property type="project" value="UniProtKB-KW"/>
</dbReference>
<proteinExistence type="predicted"/>
<sequence length="193" mass="21908">MKKWRMKSKKRKKGNQDRKVHGFINDTWFDISYGHSRECCSFYKEWHIGRWKEKTCGSQTDYNNKLAQLRAGKSSNPISMRLQWGILHQLSCSSSAASISVLSGFTVNDLLGLVRGCKICFKSCASLASTCPGLFRLRGKVAKERKEAKKEREQQIHMVVAPGAMAKDPSATTAKASLKVKVQREFDDNRMEE</sequence>